<feature type="region of interest" description="Disordered" evidence="1">
    <location>
        <begin position="1"/>
        <end position="29"/>
    </location>
</feature>
<name>A0A0N4ZPJ0_PARTI</name>
<evidence type="ECO:0000259" key="2">
    <source>
        <dbReference type="PROSITE" id="PS50011"/>
    </source>
</evidence>
<dbReference type="PROSITE" id="PS50011">
    <property type="entry name" value="PROTEIN_KINASE_DOM"/>
    <property type="match status" value="1"/>
</dbReference>
<accession>A0A0N4ZPJ0</accession>
<feature type="compositionally biased region" description="Basic and acidic residues" evidence="1">
    <location>
        <begin position="851"/>
        <end position="865"/>
    </location>
</feature>
<dbReference type="PANTHER" id="PTHR13902">
    <property type="entry name" value="SERINE/THREONINE-PROTEIN KINASE WNK WITH NO LYSINE -RELATED"/>
    <property type="match status" value="1"/>
</dbReference>
<feature type="compositionally biased region" description="Polar residues" evidence="1">
    <location>
        <begin position="588"/>
        <end position="611"/>
    </location>
</feature>
<feature type="compositionally biased region" description="Polar residues" evidence="1">
    <location>
        <begin position="527"/>
        <end position="545"/>
    </location>
</feature>
<evidence type="ECO:0000313" key="4">
    <source>
        <dbReference type="WBParaSite" id="PTRK_0001045000.1"/>
    </source>
</evidence>
<feature type="compositionally biased region" description="Polar residues" evidence="1">
    <location>
        <begin position="11"/>
        <end position="20"/>
    </location>
</feature>
<dbReference type="InterPro" id="IPR050588">
    <property type="entry name" value="WNK_Ser-Thr_kinase"/>
</dbReference>
<dbReference type="InterPro" id="IPR000719">
    <property type="entry name" value="Prot_kinase_dom"/>
</dbReference>
<feature type="domain" description="Protein kinase" evidence="2">
    <location>
        <begin position="111"/>
        <end position="379"/>
    </location>
</feature>
<feature type="region of interest" description="Disordered" evidence="1">
    <location>
        <begin position="476"/>
        <end position="611"/>
    </location>
</feature>
<feature type="compositionally biased region" description="Low complexity" evidence="1">
    <location>
        <begin position="551"/>
        <end position="560"/>
    </location>
</feature>
<organism evidence="3 4">
    <name type="scientific">Parastrongyloides trichosuri</name>
    <name type="common">Possum-specific nematode worm</name>
    <dbReference type="NCBI Taxonomy" id="131310"/>
    <lineage>
        <taxon>Eukaryota</taxon>
        <taxon>Metazoa</taxon>
        <taxon>Ecdysozoa</taxon>
        <taxon>Nematoda</taxon>
        <taxon>Chromadorea</taxon>
        <taxon>Rhabditida</taxon>
        <taxon>Tylenchina</taxon>
        <taxon>Panagrolaimomorpha</taxon>
        <taxon>Strongyloidoidea</taxon>
        <taxon>Strongyloididae</taxon>
        <taxon>Parastrongyloides</taxon>
    </lineage>
</organism>
<feature type="compositionally biased region" description="Polar residues" evidence="1">
    <location>
        <begin position="488"/>
        <end position="508"/>
    </location>
</feature>
<dbReference type="GO" id="GO:0005524">
    <property type="term" value="F:ATP binding"/>
    <property type="evidence" value="ECO:0007669"/>
    <property type="project" value="InterPro"/>
</dbReference>
<dbReference type="Pfam" id="PF00069">
    <property type="entry name" value="Pkinase"/>
    <property type="match status" value="1"/>
</dbReference>
<sequence>MQNAFFKDPKSSLTASSTVSHVKPENERIDTNKSEIVDVKLPLETKEVNVNSIDSTTTNVPDKSITSTEDTTVNSIKSRLGYDSETSESEDGDSNIDIVEESPNGRWVKRTEKVNQRDIPGINKSYLAMDNDTGNEVVWNEVLFSEVKNFKQKQHIIRQIFDNLAQLRHANLVRFHDHWTDGTDEKPRIVFITEYMSSGCMARFLHRTRVLNNSGLSIKSWKAWCTQILSALNYLHSCLPSVVHGNLNINTIFFQQNGKIKIGGVTPYDIKIMLNSLQNNIKYLHYLSPENYQNKESTIESDIYSFGICALEMAVHKGLIDFARSLNPENSSPVVDQDIIQKALDSLEDDQQKDFIKSCLKENPKDRESVRKLLFHPVLFKIHPLKLLAAHKIVKLHLNEDLPSEHFQIVDVDRIAATSKFREMSYGDVAACQQDLEKFIKDVKNDVYPMTTFPTFEQPTKLKKIVFDIESIIENTTNSEDHDDSRSTDGLNISSPRPTSSKTSNSPTGRDIISPDNTITKGLDVCSPNSRPLSPENQLSPSNTVKGVLPSDNSSVSKSKFSIERFSTEPSPPPTVHKAASQPPEICDSTNSGFDNPDSSQIESNCKTNDESSNLGNNTILALNNKDIPNEGKPINESKKIFNVTKVVENTNNQIESQEKKIITNNTTTSDVKPFDSEPKKKQFVVIKVSTKNDDVSSKEVTLSEPNNGVDNTCAIDAPKKKTFDISRVKEDHVVIGQDQVDSSVNLQNKIDNVMDLNNIPGNIESSSNIVQNRFTLIKGAEYSSMDGDQGILENSDLSCQEEINEIRENLLKLQQMKEKDSDDDDDDLKGMDLSKKVIIKNAEGKIIEETDISNEKNKDQKKNFEPGFSDETLSKNITNTDGSQVSDVTDSDGDSRSSSPTHKLIDDSLIIKKVDVSIDGSLVFISICLSNNMVRNLRTNINPDDDSHSLISSLVDEGFIRKSDQTQFMMIFSLLLKDFDIANGKRSISWLNDMEAGPQKTTLTDKEGPKDKCVDVTTIADKMMSGGNVLPPPASFNEILATQPELPAIDETSNIDKKKVVEFYSKIDNSRSHVLQ</sequence>
<dbReference type="Gene3D" id="3.30.200.20">
    <property type="entry name" value="Phosphorylase Kinase, domain 1"/>
    <property type="match status" value="1"/>
</dbReference>
<proteinExistence type="predicted"/>
<feature type="region of interest" description="Disordered" evidence="1">
    <location>
        <begin position="851"/>
        <end position="902"/>
    </location>
</feature>
<protein>
    <submittedName>
        <fullName evidence="4">Protein kinase domain-containing protein</fullName>
    </submittedName>
</protein>
<dbReference type="GO" id="GO:0004672">
    <property type="term" value="F:protein kinase activity"/>
    <property type="evidence" value="ECO:0007669"/>
    <property type="project" value="InterPro"/>
</dbReference>
<dbReference type="STRING" id="131310.A0A0N4ZPJ0"/>
<feature type="compositionally biased region" description="Polar residues" evidence="1">
    <location>
        <begin position="875"/>
        <end position="889"/>
    </location>
</feature>
<reference evidence="4" key="1">
    <citation type="submission" date="2017-02" db="UniProtKB">
        <authorList>
            <consortium name="WormBaseParasite"/>
        </authorList>
    </citation>
    <scope>IDENTIFICATION</scope>
</reference>
<dbReference type="Proteomes" id="UP000038045">
    <property type="component" value="Unplaced"/>
</dbReference>
<dbReference type="Gene3D" id="1.10.510.10">
    <property type="entry name" value="Transferase(Phosphotransferase) domain 1"/>
    <property type="match status" value="1"/>
</dbReference>
<dbReference type="SUPFAM" id="SSF56112">
    <property type="entry name" value="Protein kinase-like (PK-like)"/>
    <property type="match status" value="1"/>
</dbReference>
<dbReference type="AlphaFoldDB" id="A0A0N4ZPJ0"/>
<dbReference type="InterPro" id="IPR011009">
    <property type="entry name" value="Kinase-like_dom_sf"/>
</dbReference>
<evidence type="ECO:0000313" key="3">
    <source>
        <dbReference type="Proteomes" id="UP000038045"/>
    </source>
</evidence>
<keyword evidence="3" id="KW-1185">Reference proteome</keyword>
<evidence type="ECO:0000256" key="1">
    <source>
        <dbReference type="SAM" id="MobiDB-lite"/>
    </source>
</evidence>
<dbReference type="WBParaSite" id="PTRK_0001045000.1">
    <property type="protein sequence ID" value="PTRK_0001045000.1"/>
    <property type="gene ID" value="PTRK_0001045000"/>
</dbReference>